<keyword evidence="3 8" id="KW-0813">Transport</keyword>
<accession>A0A1S8MI42</accession>
<name>A0A1S8MI42_9CLOT</name>
<evidence type="ECO:0000256" key="1">
    <source>
        <dbReference type="ARBA" id="ARBA00004651"/>
    </source>
</evidence>
<dbReference type="InterPro" id="IPR035906">
    <property type="entry name" value="MetI-like_sf"/>
</dbReference>
<evidence type="ECO:0000256" key="5">
    <source>
        <dbReference type="ARBA" id="ARBA00022692"/>
    </source>
</evidence>
<keyword evidence="6 8" id="KW-1133">Transmembrane helix</keyword>
<reference evidence="9 10" key="1">
    <citation type="submission" date="2022-04" db="EMBL/GenBank/DDBJ databases">
        <title>Genome sequence of C. roseum typestrain.</title>
        <authorList>
            <person name="Poehlein A."/>
            <person name="Schoch T."/>
            <person name="Duerre P."/>
            <person name="Daniel R."/>
        </authorList>
    </citation>
    <scope>NUCLEOTIDE SEQUENCE [LARGE SCALE GENOMIC DNA]</scope>
    <source>
        <strain evidence="9 10">DSM 7320</strain>
    </source>
</reference>
<dbReference type="InterPro" id="IPR000515">
    <property type="entry name" value="MetI-like"/>
</dbReference>
<comment type="subcellular location">
    <subcellularLocation>
        <location evidence="1 8">Cell membrane</location>
        <topology evidence="1 8">Multi-pass membrane protein</topology>
    </subcellularLocation>
</comment>
<feature type="transmembrane region" description="Helical" evidence="8">
    <location>
        <begin position="267"/>
        <end position="289"/>
    </location>
</feature>
<dbReference type="Pfam" id="PF00528">
    <property type="entry name" value="BPD_transp_1"/>
    <property type="match status" value="1"/>
</dbReference>
<sequence length="299" mass="33913">MDKVITENKTIITKNKTKKKKSYGHVFTLSPVIIWMSLLVALPLAIVVIMGFLTRGSYGQIEYKFTLENYKNLINIMYIKILLYSLWIAFLATLICLVLAYPFAYFIANSPKKYKIILFILIMIPFWTNSLVRTYAWIVILRTTGIINSYLMNFNIIKTPLKMIYTTGAVLVGLVYTLFPFMVLPLYTSIDNVDKTYIEAASDLGATPVKTFLNVMLPLTMPGIAAGCLLVFIPALGLFFIPDLLGGSKVMMVSNLIQNQFLTARNWPFGSAISILLIVITIIFIIFYFRKGNKKMEVL</sequence>
<dbReference type="GO" id="GO:0055085">
    <property type="term" value="P:transmembrane transport"/>
    <property type="evidence" value="ECO:0007669"/>
    <property type="project" value="InterPro"/>
</dbReference>
<dbReference type="PANTHER" id="PTHR42929:SF1">
    <property type="entry name" value="INNER MEMBRANE ABC TRANSPORTER PERMEASE PROTEIN YDCU-RELATED"/>
    <property type="match status" value="1"/>
</dbReference>
<dbReference type="KEGG" id="crw:CROST_028480"/>
<evidence type="ECO:0000256" key="2">
    <source>
        <dbReference type="ARBA" id="ARBA00007069"/>
    </source>
</evidence>
<gene>
    <name evidence="9" type="primary">potB_2</name>
    <name evidence="9" type="ORF">CROST_028480</name>
</gene>
<dbReference type="Gene3D" id="1.10.3720.10">
    <property type="entry name" value="MetI-like"/>
    <property type="match status" value="1"/>
</dbReference>
<evidence type="ECO:0000256" key="8">
    <source>
        <dbReference type="RuleBase" id="RU363032"/>
    </source>
</evidence>
<proteinExistence type="inferred from homology"/>
<evidence type="ECO:0000256" key="7">
    <source>
        <dbReference type="ARBA" id="ARBA00023136"/>
    </source>
</evidence>
<keyword evidence="7 8" id="KW-0472">Membrane</keyword>
<evidence type="ECO:0000256" key="3">
    <source>
        <dbReference type="ARBA" id="ARBA00022448"/>
    </source>
</evidence>
<keyword evidence="5 8" id="KW-0812">Transmembrane</keyword>
<evidence type="ECO:0000256" key="4">
    <source>
        <dbReference type="ARBA" id="ARBA00022475"/>
    </source>
</evidence>
<feature type="transmembrane region" description="Helical" evidence="8">
    <location>
        <begin position="26"/>
        <end position="53"/>
    </location>
</feature>
<dbReference type="STRING" id="84029.CROST_19720"/>
<dbReference type="PANTHER" id="PTHR42929">
    <property type="entry name" value="INNER MEMBRANE ABC TRANSPORTER PERMEASE PROTEIN YDCU-RELATED-RELATED"/>
    <property type="match status" value="1"/>
</dbReference>
<dbReference type="Proteomes" id="UP000190951">
    <property type="component" value="Chromosome"/>
</dbReference>
<dbReference type="SUPFAM" id="SSF161098">
    <property type="entry name" value="MetI-like"/>
    <property type="match status" value="1"/>
</dbReference>
<dbReference type="CDD" id="cd06261">
    <property type="entry name" value="TM_PBP2"/>
    <property type="match status" value="1"/>
</dbReference>
<dbReference type="RefSeq" id="WP_077832045.1">
    <property type="nucleotide sequence ID" value="NZ_CP096983.1"/>
</dbReference>
<feature type="transmembrane region" description="Helical" evidence="8">
    <location>
        <begin position="224"/>
        <end position="246"/>
    </location>
</feature>
<dbReference type="AlphaFoldDB" id="A0A1S8MI42"/>
<keyword evidence="10" id="KW-1185">Reference proteome</keyword>
<dbReference type="EMBL" id="CP096983">
    <property type="protein sequence ID" value="URZ12131.1"/>
    <property type="molecule type" value="Genomic_DNA"/>
</dbReference>
<dbReference type="PROSITE" id="PS50928">
    <property type="entry name" value="ABC_TM1"/>
    <property type="match status" value="1"/>
</dbReference>
<evidence type="ECO:0000313" key="9">
    <source>
        <dbReference type="EMBL" id="URZ12131.1"/>
    </source>
</evidence>
<keyword evidence="4" id="KW-1003">Cell membrane</keyword>
<protein>
    <submittedName>
        <fullName evidence="9">Spermidine/putrescine transport system permease protein PotB</fullName>
    </submittedName>
</protein>
<feature type="transmembrane region" description="Helical" evidence="8">
    <location>
        <begin position="163"/>
        <end position="187"/>
    </location>
</feature>
<evidence type="ECO:0000313" key="10">
    <source>
        <dbReference type="Proteomes" id="UP000190951"/>
    </source>
</evidence>
<feature type="transmembrane region" description="Helical" evidence="8">
    <location>
        <begin position="73"/>
        <end position="101"/>
    </location>
</feature>
<comment type="similarity">
    <text evidence="2">Belongs to the binding-protein-dependent transport system permease family. CysTW subfamily.</text>
</comment>
<organism evidence="9 10">
    <name type="scientific">Clostridium felsineum</name>
    <dbReference type="NCBI Taxonomy" id="36839"/>
    <lineage>
        <taxon>Bacteria</taxon>
        <taxon>Bacillati</taxon>
        <taxon>Bacillota</taxon>
        <taxon>Clostridia</taxon>
        <taxon>Eubacteriales</taxon>
        <taxon>Clostridiaceae</taxon>
        <taxon>Clostridium</taxon>
    </lineage>
</organism>
<dbReference type="GO" id="GO:0005886">
    <property type="term" value="C:plasma membrane"/>
    <property type="evidence" value="ECO:0007669"/>
    <property type="project" value="UniProtKB-SubCell"/>
</dbReference>
<evidence type="ECO:0000256" key="6">
    <source>
        <dbReference type="ARBA" id="ARBA00022989"/>
    </source>
</evidence>